<dbReference type="Proteomes" id="UP001595075">
    <property type="component" value="Unassembled WGS sequence"/>
</dbReference>
<gene>
    <name evidence="1" type="ORF">VTL71DRAFT_13890</name>
</gene>
<protein>
    <submittedName>
        <fullName evidence="1">Uncharacterized protein</fullName>
    </submittedName>
</protein>
<dbReference type="EMBL" id="JAZHXI010000006">
    <property type="protein sequence ID" value="KAL2070864.1"/>
    <property type="molecule type" value="Genomic_DNA"/>
</dbReference>
<organism evidence="1 2">
    <name type="scientific">Oculimacula yallundae</name>
    <dbReference type="NCBI Taxonomy" id="86028"/>
    <lineage>
        <taxon>Eukaryota</taxon>
        <taxon>Fungi</taxon>
        <taxon>Dikarya</taxon>
        <taxon>Ascomycota</taxon>
        <taxon>Pezizomycotina</taxon>
        <taxon>Leotiomycetes</taxon>
        <taxon>Helotiales</taxon>
        <taxon>Ploettnerulaceae</taxon>
        <taxon>Oculimacula</taxon>
    </lineage>
</organism>
<keyword evidence="2" id="KW-1185">Reference proteome</keyword>
<proteinExistence type="predicted"/>
<name>A0ABR4CP66_9HELO</name>
<reference evidence="1 2" key="1">
    <citation type="journal article" date="2024" name="Commun. Biol.">
        <title>Comparative genomic analysis of thermophilic fungi reveals convergent evolutionary adaptations and gene losses.</title>
        <authorList>
            <person name="Steindorff A.S."/>
            <person name="Aguilar-Pontes M.V."/>
            <person name="Robinson A.J."/>
            <person name="Andreopoulos B."/>
            <person name="LaButti K."/>
            <person name="Kuo A."/>
            <person name="Mondo S."/>
            <person name="Riley R."/>
            <person name="Otillar R."/>
            <person name="Haridas S."/>
            <person name="Lipzen A."/>
            <person name="Grimwood J."/>
            <person name="Schmutz J."/>
            <person name="Clum A."/>
            <person name="Reid I.D."/>
            <person name="Moisan M.C."/>
            <person name="Butler G."/>
            <person name="Nguyen T.T.M."/>
            <person name="Dewar K."/>
            <person name="Conant G."/>
            <person name="Drula E."/>
            <person name="Henrissat B."/>
            <person name="Hansel C."/>
            <person name="Singer S."/>
            <person name="Hutchinson M.I."/>
            <person name="de Vries R.P."/>
            <person name="Natvig D.O."/>
            <person name="Powell A.J."/>
            <person name="Tsang A."/>
            <person name="Grigoriev I.V."/>
        </authorList>
    </citation>
    <scope>NUCLEOTIDE SEQUENCE [LARGE SCALE GENOMIC DNA]</scope>
    <source>
        <strain evidence="1 2">CBS 494.80</strain>
    </source>
</reference>
<accession>A0ABR4CP66</accession>
<sequence length="127" mass="14260">MCFNLAIYQTLPASNIGFLPFPNSYVRDLSPSKRINRNIISNHLPSPCVPAGKSKSQRSTERCIFPPHPIIPSIPGLTQVSPSRSPIHSSCRECRVLCSKSTNYASAEICSARWKENRRKREKMAQC</sequence>
<evidence type="ECO:0000313" key="2">
    <source>
        <dbReference type="Proteomes" id="UP001595075"/>
    </source>
</evidence>
<evidence type="ECO:0000313" key="1">
    <source>
        <dbReference type="EMBL" id="KAL2070864.1"/>
    </source>
</evidence>
<comment type="caution">
    <text evidence="1">The sequence shown here is derived from an EMBL/GenBank/DDBJ whole genome shotgun (WGS) entry which is preliminary data.</text>
</comment>